<dbReference type="OrthoDB" id="723894at2759"/>
<keyword evidence="1" id="KW-0472">Membrane</keyword>
<dbReference type="AlphaFoldDB" id="A0A0K9PX07"/>
<evidence type="ECO:0000313" key="2">
    <source>
        <dbReference type="EMBL" id="KMZ72782.1"/>
    </source>
</evidence>
<gene>
    <name evidence="2" type="ORF">ZOSMA_15G01210</name>
</gene>
<accession>A0A0K9PX07</accession>
<protein>
    <submittedName>
        <fullName evidence="2">Tetraspanin family protein</fullName>
    </submittedName>
</protein>
<organism evidence="2 3">
    <name type="scientific">Zostera marina</name>
    <name type="common">Eelgrass</name>
    <dbReference type="NCBI Taxonomy" id="29655"/>
    <lineage>
        <taxon>Eukaryota</taxon>
        <taxon>Viridiplantae</taxon>
        <taxon>Streptophyta</taxon>
        <taxon>Embryophyta</taxon>
        <taxon>Tracheophyta</taxon>
        <taxon>Spermatophyta</taxon>
        <taxon>Magnoliopsida</taxon>
        <taxon>Liliopsida</taxon>
        <taxon>Zosteraceae</taxon>
        <taxon>Zostera</taxon>
    </lineage>
</organism>
<feature type="transmembrane region" description="Helical" evidence="1">
    <location>
        <begin position="77"/>
        <end position="95"/>
    </location>
</feature>
<comment type="caution">
    <text evidence="2">The sequence shown here is derived from an EMBL/GenBank/DDBJ whole genome shotgun (WGS) entry which is preliminary data.</text>
</comment>
<sequence>MRGRGFCQICLASFLMLLNFLQAFVSLSIVVYSVWIINHSNHGGHPIPWFSYALMRIGVGMSLFSLIGYIAAETFSACLFSFVSFTDLLYFSPFISVDLPNDPSGEIERLRAFIEDNFDVFRWFGVAVVVTQALSLLLAIVLQTMVSNIGLDNNIDEDYDDYPNRSPLLSNYPRAQV</sequence>
<feature type="transmembrane region" description="Helical" evidence="1">
    <location>
        <begin position="49"/>
        <end position="70"/>
    </location>
</feature>
<keyword evidence="1" id="KW-1133">Transmembrane helix</keyword>
<name>A0A0K9PX07_ZOSMR</name>
<dbReference type="EMBL" id="LFYR01000620">
    <property type="protein sequence ID" value="KMZ72782.1"/>
    <property type="molecule type" value="Genomic_DNA"/>
</dbReference>
<feature type="transmembrane region" description="Helical" evidence="1">
    <location>
        <begin position="120"/>
        <end position="142"/>
    </location>
</feature>
<dbReference type="Proteomes" id="UP000036987">
    <property type="component" value="Unassembled WGS sequence"/>
</dbReference>
<feature type="transmembrane region" description="Helical" evidence="1">
    <location>
        <begin position="12"/>
        <end position="37"/>
    </location>
</feature>
<evidence type="ECO:0000256" key="1">
    <source>
        <dbReference type="SAM" id="Phobius"/>
    </source>
</evidence>
<keyword evidence="1" id="KW-0812">Transmembrane</keyword>
<evidence type="ECO:0000313" key="3">
    <source>
        <dbReference type="Proteomes" id="UP000036987"/>
    </source>
</evidence>
<dbReference type="OMA" id="CQICLAS"/>
<reference evidence="3" key="1">
    <citation type="journal article" date="2016" name="Nature">
        <title>The genome of the seagrass Zostera marina reveals angiosperm adaptation to the sea.</title>
        <authorList>
            <person name="Olsen J.L."/>
            <person name="Rouze P."/>
            <person name="Verhelst B."/>
            <person name="Lin Y.-C."/>
            <person name="Bayer T."/>
            <person name="Collen J."/>
            <person name="Dattolo E."/>
            <person name="De Paoli E."/>
            <person name="Dittami S."/>
            <person name="Maumus F."/>
            <person name="Michel G."/>
            <person name="Kersting A."/>
            <person name="Lauritano C."/>
            <person name="Lohaus R."/>
            <person name="Toepel M."/>
            <person name="Tonon T."/>
            <person name="Vanneste K."/>
            <person name="Amirebrahimi M."/>
            <person name="Brakel J."/>
            <person name="Bostroem C."/>
            <person name="Chovatia M."/>
            <person name="Grimwood J."/>
            <person name="Jenkins J.W."/>
            <person name="Jueterbock A."/>
            <person name="Mraz A."/>
            <person name="Stam W.T."/>
            <person name="Tice H."/>
            <person name="Bornberg-Bauer E."/>
            <person name="Green P.J."/>
            <person name="Pearson G.A."/>
            <person name="Procaccini G."/>
            <person name="Duarte C.M."/>
            <person name="Schmutz J."/>
            <person name="Reusch T.B.H."/>
            <person name="Van de Peer Y."/>
        </authorList>
    </citation>
    <scope>NUCLEOTIDE SEQUENCE [LARGE SCALE GENOMIC DNA]</scope>
    <source>
        <strain evidence="3">cv. Finnish</strain>
    </source>
</reference>
<proteinExistence type="predicted"/>
<keyword evidence="3" id="KW-1185">Reference proteome</keyword>